<evidence type="ECO:0000256" key="2">
    <source>
        <dbReference type="RuleBase" id="RU369065"/>
    </source>
</evidence>
<proteinExistence type="inferred from homology"/>
<dbReference type="GO" id="GO:0009611">
    <property type="term" value="P:response to wounding"/>
    <property type="evidence" value="ECO:0007669"/>
    <property type="project" value="UniProtKB-UniRule"/>
</dbReference>
<feature type="compositionally biased region" description="Basic and acidic residues" evidence="3">
    <location>
        <begin position="238"/>
        <end position="249"/>
    </location>
</feature>
<dbReference type="Proteomes" id="UP001162972">
    <property type="component" value="Chromosome 3"/>
</dbReference>
<dbReference type="InterPro" id="IPR040390">
    <property type="entry name" value="TIFY/JAZ"/>
</dbReference>
<evidence type="ECO:0000256" key="3">
    <source>
        <dbReference type="SAM" id="MobiDB-lite"/>
    </source>
</evidence>
<dbReference type="PROSITE" id="PS51320">
    <property type="entry name" value="TIFY"/>
    <property type="match status" value="1"/>
</dbReference>
<comment type="domain">
    <text evidence="2">The jas domain is required for interaction with COI1.</text>
</comment>
<sequence length="270" mass="29423">MANMAQKSGKTQDQISNFAQKCNLLSQYLKERGSFGDISLGINGRAEVRGLETDHTSPATTLNLLNNMENSSDHITSRKNTMASADMMKFMDFFPQFVGSAPPNCADDAIDKADHLRKSSPVDPEPAQMTIFYAGKVSVFNGFPADKAKEIMALATKGSSLSTDVGCPSSTPAMIKVKSSNSVAALDSNKGQETLQLQSQPPNVSDVPHARRASLHRFFSKRKDRVAARSPYQMNDTAPDHPRPPRSEEDGNLFLALHAAHSSKQLQLKL</sequence>
<comment type="caution">
    <text evidence="5">The sequence shown here is derived from an EMBL/GenBank/DDBJ whole genome shotgun (WGS) entry which is preliminary data.</text>
</comment>
<dbReference type="InterPro" id="IPR018467">
    <property type="entry name" value="CCT_CS"/>
</dbReference>
<keyword evidence="6" id="KW-1185">Reference proteome</keyword>
<dbReference type="SMART" id="SM00979">
    <property type="entry name" value="TIFY"/>
    <property type="match status" value="1"/>
</dbReference>
<evidence type="ECO:0000259" key="4">
    <source>
        <dbReference type="PROSITE" id="PS51320"/>
    </source>
</evidence>
<evidence type="ECO:0000313" key="5">
    <source>
        <dbReference type="EMBL" id="KAJ6415803.1"/>
    </source>
</evidence>
<keyword evidence="2" id="KW-1184">Jasmonic acid signaling pathway</keyword>
<dbReference type="InterPro" id="IPR010399">
    <property type="entry name" value="Tify_dom"/>
</dbReference>
<dbReference type="GO" id="GO:0005634">
    <property type="term" value="C:nucleus"/>
    <property type="evidence" value="ECO:0007669"/>
    <property type="project" value="UniProtKB-SubCell"/>
</dbReference>
<feature type="domain" description="Tify" evidence="4">
    <location>
        <begin position="122"/>
        <end position="157"/>
    </location>
</feature>
<evidence type="ECO:0000313" key="6">
    <source>
        <dbReference type="Proteomes" id="UP001162972"/>
    </source>
</evidence>
<name>A0AAD6K3F8_9ROSI</name>
<gene>
    <name evidence="5" type="ORF">OIU84_004574</name>
</gene>
<dbReference type="EMBL" id="JAPFFJ010000012">
    <property type="protein sequence ID" value="KAJ6415803.1"/>
    <property type="molecule type" value="Genomic_DNA"/>
</dbReference>
<dbReference type="AlphaFoldDB" id="A0AAD6K3F8"/>
<comment type="subcellular location">
    <subcellularLocation>
        <location evidence="2">Nucleus</location>
    </subcellularLocation>
</comment>
<keyword evidence="2" id="KW-0539">Nucleus</keyword>
<protein>
    <recommendedName>
        <fullName evidence="2">Protein TIFY</fullName>
    </recommendedName>
    <alternativeName>
        <fullName evidence="2">Jasmonate ZIM domain-containing protein</fullName>
    </alternativeName>
</protein>
<dbReference type="GO" id="GO:2000022">
    <property type="term" value="P:regulation of jasmonic acid mediated signaling pathway"/>
    <property type="evidence" value="ECO:0007669"/>
    <property type="project" value="UniProtKB-UniRule"/>
</dbReference>
<comment type="function">
    <text evidence="2">Repressor of jasmonate responses.</text>
</comment>
<dbReference type="Pfam" id="PF09425">
    <property type="entry name" value="Jas_motif"/>
    <property type="match status" value="1"/>
</dbReference>
<comment type="similarity">
    <text evidence="1 2">Belongs to the TIFY/JAZ family.</text>
</comment>
<dbReference type="PANTHER" id="PTHR33077:SF52">
    <property type="entry name" value="PROTEIN TIFY 11D"/>
    <property type="match status" value="1"/>
</dbReference>
<feature type="region of interest" description="Disordered" evidence="3">
    <location>
        <begin position="223"/>
        <end position="252"/>
    </location>
</feature>
<dbReference type="PANTHER" id="PTHR33077">
    <property type="entry name" value="PROTEIN TIFY 4A-RELATED-RELATED"/>
    <property type="match status" value="1"/>
</dbReference>
<dbReference type="Pfam" id="PF06200">
    <property type="entry name" value="tify"/>
    <property type="match status" value="1"/>
</dbReference>
<reference evidence="5 6" key="1">
    <citation type="journal article" date="2023" name="Int. J. Mol. Sci.">
        <title>De Novo Assembly and Annotation of 11 Diverse Shrub Willow (Salix) Genomes Reveals Novel Gene Organization in Sex-Linked Regions.</title>
        <authorList>
            <person name="Hyden B."/>
            <person name="Feng K."/>
            <person name="Yates T.B."/>
            <person name="Jawdy S."/>
            <person name="Cereghino C."/>
            <person name="Smart L.B."/>
            <person name="Muchero W."/>
        </authorList>
    </citation>
    <scope>NUCLEOTIDE SEQUENCE [LARGE SCALE GENOMIC DNA]</scope>
    <source>
        <tissue evidence="5">Shoot tip</tissue>
    </source>
</reference>
<organism evidence="5 6">
    <name type="scientific">Salix udensis</name>
    <dbReference type="NCBI Taxonomy" id="889485"/>
    <lineage>
        <taxon>Eukaryota</taxon>
        <taxon>Viridiplantae</taxon>
        <taxon>Streptophyta</taxon>
        <taxon>Embryophyta</taxon>
        <taxon>Tracheophyta</taxon>
        <taxon>Spermatophyta</taxon>
        <taxon>Magnoliopsida</taxon>
        <taxon>eudicotyledons</taxon>
        <taxon>Gunneridae</taxon>
        <taxon>Pentapetalae</taxon>
        <taxon>rosids</taxon>
        <taxon>fabids</taxon>
        <taxon>Malpighiales</taxon>
        <taxon>Salicaceae</taxon>
        <taxon>Saliceae</taxon>
        <taxon>Salix</taxon>
    </lineage>
</organism>
<evidence type="ECO:0000256" key="1">
    <source>
        <dbReference type="ARBA" id="ARBA00008614"/>
    </source>
</evidence>
<dbReference type="GO" id="GO:0031347">
    <property type="term" value="P:regulation of defense response"/>
    <property type="evidence" value="ECO:0007669"/>
    <property type="project" value="UniProtKB-UniRule"/>
</dbReference>
<accession>A0AAD6K3F8</accession>